<proteinExistence type="predicted"/>
<dbReference type="AlphaFoldDB" id="A0AAN5Z0R0"/>
<dbReference type="EMBL" id="JAAMOD010000429">
    <property type="protein sequence ID" value="KAF5228974.1"/>
    <property type="molecule type" value="Genomic_DNA"/>
</dbReference>
<sequence>MGRKQRKTGGIKFFVLSSRPGEEILEQLGKIPQITISTDLERDKIIAEKIVETRLAPLTADTKQLVVERLSSLTQGSAIWTTMTVETIAALKIRAPGRMKKPVLSMRWTGTGGPKHGSYGVEILGVARRRLSILELTWAVALGVADPDISTVAEVAELVDTQGIMALIQPFIASTDFKDFKKRQITVVHESAKEFILNELALSRPRLQDVGKLRAEGRAADSLISLRLENNIFDICVRYLLLDEINNLPLFSEEQMAIEELTQNLDLFTDDDDAAAYTTDCSWENWEEGMIRYDPADRGFGECVTAEPLPDLRNIEKLCQANSTRLHNWTSQDSRPDCIVQARFEFDGSLYDPLSIASLYGSEELLFEMLEKSEFESDEFLPNTALVAVDQILQWGDLCRLRMLFFGRETGRYLQNLKFFRLIIDLWRFSNRNYRQNWDIAFGIINDIPDILIRKEWGNKLLCLAAS</sequence>
<dbReference type="Proteomes" id="UP000537989">
    <property type="component" value="Unassembled WGS sequence"/>
</dbReference>
<gene>
    <name evidence="1" type="ORF">FAUST_10708</name>
</gene>
<protein>
    <submittedName>
        <fullName evidence="1">Uncharacterized protein</fullName>
    </submittedName>
</protein>
<accession>A0AAN5Z0R0</accession>
<evidence type="ECO:0000313" key="2">
    <source>
        <dbReference type="Proteomes" id="UP000537989"/>
    </source>
</evidence>
<keyword evidence="2" id="KW-1185">Reference proteome</keyword>
<comment type="caution">
    <text evidence="1">The sequence shown here is derived from an EMBL/GenBank/DDBJ whole genome shotgun (WGS) entry which is preliminary data.</text>
</comment>
<evidence type="ECO:0000313" key="1">
    <source>
        <dbReference type="EMBL" id="KAF5228974.1"/>
    </source>
</evidence>
<organism evidence="1 2">
    <name type="scientific">Fusarium austroamericanum</name>
    <dbReference type="NCBI Taxonomy" id="282268"/>
    <lineage>
        <taxon>Eukaryota</taxon>
        <taxon>Fungi</taxon>
        <taxon>Dikarya</taxon>
        <taxon>Ascomycota</taxon>
        <taxon>Pezizomycotina</taxon>
        <taxon>Sordariomycetes</taxon>
        <taxon>Hypocreomycetidae</taxon>
        <taxon>Hypocreales</taxon>
        <taxon>Nectriaceae</taxon>
        <taxon>Fusarium</taxon>
    </lineage>
</organism>
<reference evidence="1 2" key="1">
    <citation type="submission" date="2020-02" db="EMBL/GenBank/DDBJ databases">
        <title>Identification and distribution of gene clusters putatively required for synthesis of sphingolipid metabolism inhibitors in phylogenetically diverse species of the filamentous fungus Fusarium.</title>
        <authorList>
            <person name="Kim H.-S."/>
            <person name="Busman M."/>
            <person name="Brown D.W."/>
            <person name="Divon H."/>
            <person name="Uhlig S."/>
            <person name="Proctor R.H."/>
        </authorList>
    </citation>
    <scope>NUCLEOTIDE SEQUENCE [LARGE SCALE GENOMIC DNA]</scope>
    <source>
        <strain evidence="1 2">NRRL 2903</strain>
    </source>
</reference>
<name>A0AAN5Z0R0_FUSAU</name>